<dbReference type="Proteomes" id="UP001056619">
    <property type="component" value="Chromosome"/>
</dbReference>
<proteinExistence type="predicted"/>
<gene>
    <name evidence="2" type="ORF">NCF85_07790</name>
</gene>
<evidence type="ECO:0000256" key="1">
    <source>
        <dbReference type="SAM" id="Phobius"/>
    </source>
</evidence>
<evidence type="ECO:0008006" key="4">
    <source>
        <dbReference type="Google" id="ProtNLM"/>
    </source>
</evidence>
<name>A0ABY4U1N7_9SPHN</name>
<dbReference type="RefSeq" id="WP_301641227.1">
    <property type="nucleotide sequence ID" value="NZ_CP098494.1"/>
</dbReference>
<evidence type="ECO:0000313" key="2">
    <source>
        <dbReference type="EMBL" id="USA60029.1"/>
    </source>
</evidence>
<keyword evidence="1" id="KW-0472">Membrane</keyword>
<organism evidence="2 3">
    <name type="scientific">Qipengyuania citrea</name>
    <dbReference type="NCBI Taxonomy" id="225971"/>
    <lineage>
        <taxon>Bacteria</taxon>
        <taxon>Pseudomonadati</taxon>
        <taxon>Pseudomonadota</taxon>
        <taxon>Alphaproteobacteria</taxon>
        <taxon>Sphingomonadales</taxon>
        <taxon>Erythrobacteraceae</taxon>
        <taxon>Qipengyuania</taxon>
    </lineage>
</organism>
<reference evidence="2 3" key="1">
    <citation type="submission" date="2022-06" db="EMBL/GenBank/DDBJ databases">
        <authorList>
            <person name="Liu G."/>
        </authorList>
    </citation>
    <scope>NUCLEOTIDE SEQUENCE [LARGE SCALE GENOMIC DNA]</scope>
    <source>
        <strain evidence="2 3">E4</strain>
    </source>
</reference>
<accession>A0ABY4U1N7</accession>
<protein>
    <recommendedName>
        <fullName evidence="4">TonB-dependent receptor</fullName>
    </recommendedName>
</protein>
<evidence type="ECO:0000313" key="3">
    <source>
        <dbReference type="Proteomes" id="UP001056619"/>
    </source>
</evidence>
<feature type="transmembrane region" description="Helical" evidence="1">
    <location>
        <begin position="35"/>
        <end position="55"/>
    </location>
</feature>
<keyword evidence="3" id="KW-1185">Reference proteome</keyword>
<keyword evidence="1" id="KW-0812">Transmembrane</keyword>
<keyword evidence="1" id="KW-1133">Transmembrane helix</keyword>
<sequence length="391" mass="44330">MARPEHFASVAESPPPHSAGFRLTDTRWRAARPMILAAALITFLYLLLASVVIAVDPHNVYRWGANPRIEPDDTPRDMVIDWIDVATKDPSFNTFLVGSSITAMYSPEYLKAILGPETRAVNLSYGGPRPKDRDLVLDRLIHNPGVQHVILTFDWTYMVGPDVANSGFPTFLYDGDITNDLRMVNLPTIRKTFEIMSGKLTYDNPDDAEYQTYVKNMYVKFQRPSEIAKLGRMIERNRKDIDAKSGKDCHSFRSVNEQLIPDVRSLSERGVRVDILFPIESYAFYYVRQNDISPTLLDEQMIARRCLVNAVSDLSGVRVFALDGDPTVAGNLANFREVGHAYDPAILQRFVSAMKTGKDRITRANFATYERDIRNAVKEYRIANSFPIHEN</sequence>
<dbReference type="EMBL" id="CP098494">
    <property type="protein sequence ID" value="USA60029.1"/>
    <property type="molecule type" value="Genomic_DNA"/>
</dbReference>